<comment type="caution">
    <text evidence="2">The sequence shown here is derived from an EMBL/GenBank/DDBJ whole genome shotgun (WGS) entry which is preliminary data.</text>
</comment>
<organism evidence="2 3">
    <name type="scientific">Entomortierella parvispora</name>
    <dbReference type="NCBI Taxonomy" id="205924"/>
    <lineage>
        <taxon>Eukaryota</taxon>
        <taxon>Fungi</taxon>
        <taxon>Fungi incertae sedis</taxon>
        <taxon>Mucoromycota</taxon>
        <taxon>Mortierellomycotina</taxon>
        <taxon>Mortierellomycetes</taxon>
        <taxon>Mortierellales</taxon>
        <taxon>Mortierellaceae</taxon>
        <taxon>Entomortierella</taxon>
    </lineage>
</organism>
<dbReference type="GO" id="GO:0003830">
    <property type="term" value="F:beta-1,4-mannosylglycoprotein 4-beta-N-acetylglucosaminyltransferase activity"/>
    <property type="evidence" value="ECO:0007669"/>
    <property type="project" value="InterPro"/>
</dbReference>
<accession>A0A9P3M1B0</accession>
<dbReference type="AlphaFoldDB" id="A0A9P3M1B0"/>
<name>A0A9P3M1B0_9FUNG</name>
<dbReference type="EMBL" id="BQFW01000014">
    <property type="protein sequence ID" value="GJJ78113.1"/>
    <property type="molecule type" value="Genomic_DNA"/>
</dbReference>
<dbReference type="OrthoDB" id="6474464at2759"/>
<reference evidence="2" key="1">
    <citation type="submission" date="2021-11" db="EMBL/GenBank/DDBJ databases">
        <authorList>
            <person name="Herlambang A."/>
            <person name="Guo Y."/>
            <person name="Takashima Y."/>
            <person name="Nishizawa T."/>
        </authorList>
    </citation>
    <scope>NUCLEOTIDE SEQUENCE</scope>
    <source>
        <strain evidence="2">E1425</strain>
    </source>
</reference>
<evidence type="ECO:0000313" key="3">
    <source>
        <dbReference type="Proteomes" id="UP000827284"/>
    </source>
</evidence>
<dbReference type="GO" id="GO:0006044">
    <property type="term" value="P:N-acetylglucosamine metabolic process"/>
    <property type="evidence" value="ECO:0007669"/>
    <property type="project" value="TreeGrafter"/>
</dbReference>
<dbReference type="InterPro" id="IPR006813">
    <property type="entry name" value="Glyco_trans_17"/>
</dbReference>
<keyword evidence="1" id="KW-0812">Transmembrane</keyword>
<reference evidence="2" key="2">
    <citation type="journal article" date="2022" name="Microbiol. Resour. Announc.">
        <title>Whole-Genome Sequence of Entomortierella parvispora E1425, a Mucoromycotan Fungus Associated with Burkholderiaceae-Related Endosymbiotic Bacteria.</title>
        <authorList>
            <person name="Herlambang A."/>
            <person name="Guo Y."/>
            <person name="Takashima Y."/>
            <person name="Narisawa K."/>
            <person name="Ohta H."/>
            <person name="Nishizawa T."/>
        </authorList>
    </citation>
    <scope>NUCLEOTIDE SEQUENCE</scope>
    <source>
        <strain evidence="2">E1425</strain>
    </source>
</reference>
<gene>
    <name evidence="2" type="ORF">EMPS_10472</name>
</gene>
<proteinExistence type="predicted"/>
<sequence length="430" mass="50397">MLDSRKWFHLSVLRSRLFSRVLTLIGFITLFYLVFVQNRLTDYISSSWSRPSLFGEPMMPKIVIPTDVPTMCTIARPSDGRKALFDVVIFHKEFDALEIRLRELSPVVNVFFIIESPVTFSGQSKPLYFQENKDRFAAFNHKIVHIVIPPMTAAEQRRQMKSWNITKREWAEEYHTRDIGLYMAIQMCRPQDGDWIFLSDIDELPRPGMLNALMKASSPDDVESKWKPWTHRFSETSKYYGGDIFRFECMYYYGSYEFRGRGKTTVGPVAVRFREPDSPFLLGDRKTLPMIEHQEKAMQKDWRYAGSVLRRCSGYGTVYLVPDACWHCSWCFNTIADVHEKLGAYSHQENNQEQYKDPDWIIKRLQNGKDLFNETNTIFLRNPHMNDIPQSVRDNLGKFEYLTMRSKLPNGGFTDTDSLKSKEEIDRPEN</sequence>
<dbReference type="PANTHER" id="PTHR12224:SF0">
    <property type="entry name" value="BETA-1,4-MANNOSYL-GLYCOPROTEIN 4-BETA-N-ACETYLGLUCOSAMINYLTRANSFERASE"/>
    <property type="match status" value="1"/>
</dbReference>
<keyword evidence="1" id="KW-1133">Transmembrane helix</keyword>
<keyword evidence="1" id="KW-0472">Membrane</keyword>
<dbReference type="Pfam" id="PF04724">
    <property type="entry name" value="Glyco_transf_17"/>
    <property type="match status" value="2"/>
</dbReference>
<dbReference type="GO" id="GO:0016020">
    <property type="term" value="C:membrane"/>
    <property type="evidence" value="ECO:0007669"/>
    <property type="project" value="InterPro"/>
</dbReference>
<dbReference type="Proteomes" id="UP000827284">
    <property type="component" value="Unassembled WGS sequence"/>
</dbReference>
<evidence type="ECO:0000313" key="2">
    <source>
        <dbReference type="EMBL" id="GJJ78113.1"/>
    </source>
</evidence>
<keyword evidence="3" id="KW-1185">Reference proteome</keyword>
<protein>
    <submittedName>
        <fullName evidence="2">Beta-1,4-mannosyl-glycoprotein beta-1,4-N-acetylglucosaminyltransferase</fullName>
    </submittedName>
</protein>
<evidence type="ECO:0000256" key="1">
    <source>
        <dbReference type="SAM" id="Phobius"/>
    </source>
</evidence>
<feature type="transmembrane region" description="Helical" evidence="1">
    <location>
        <begin position="21"/>
        <end position="40"/>
    </location>
</feature>
<dbReference type="PANTHER" id="PTHR12224">
    <property type="entry name" value="BETA-1,4-MANNOSYL-GLYCOPROTEIN BETA-1,4-N-ACETYLGLUCOSAMINYL-TRANSFERASE"/>
    <property type="match status" value="1"/>
</dbReference>